<evidence type="ECO:0000256" key="1">
    <source>
        <dbReference type="ARBA" id="ARBA00000681"/>
    </source>
</evidence>
<dbReference type="Pfam" id="PF02018">
    <property type="entry name" value="CBM_4_9"/>
    <property type="match status" value="1"/>
</dbReference>
<dbReference type="PANTHER" id="PTHR31490:SF88">
    <property type="entry name" value="BETA-XYLANASE"/>
    <property type="match status" value="1"/>
</dbReference>
<keyword evidence="10" id="KW-0624">Polysaccharide degradation</keyword>
<proteinExistence type="inferred from homology"/>
<sequence length="703" mass="77805">MNYKSIIGLCTAIVLAGTSCTDFDPFDFQVEKPESIILQEELDSYANLKTFLDTVGNPNFRLGASMSMESFANRGVTFRLINRNFNEYTPTNGMHHSSIVQDNGSFNMVNVMNFLNTAKEENMKVVASPLIWHQNQRASVLNSALSPLIVESPAFANELNVQSLASGSLNGWEHSFGTSVKANEGMGGNAPAVNIVASNNTSSPSSARFKSPEIQIEQGKTYEFIAYVKSDVPGEGRITFNGLSNNEPMIDWFSNGSTTETFETNLSWKEIRFRINDFTGDTFSFQFEFGYQAGVSYFLDINNLYLYDINGNPIISNLISNGDFESGGSWGGWGNNSQRGLTEQGQGLGNEGRAFFVTNPSKTGGFWEVQTLYQLAEPVKMNETYNLSFWVKGTEEGIIRPELQSPGFTSNGFGQIAVTRDWRFINVSTTVTADDRNRFIISYGEFAGTVYIDNVVLSSASLSGGSTTVVDRTPDEKSAIITSHFTNWISTFVGGTKDLVKSRYVLHEPLDNDNPNQLRTGVGRSLEANEFYWQDYLGKDYGVLAFKLAREYGNSDDLLFISESGMETKLDKCRALIDYVKYLDDNNARVDGIGVRLQLDLNSSIINIESMFRLLAATGKKIKISGLDVRLNGTSPTHLVLNGQADIYKSVIDLYKSIIPASQQYGITLTNPVDSNNILRQGLWDEGLVRKPAYATVAESLKN</sequence>
<feature type="domain" description="GH10" evidence="11">
    <location>
        <begin position="460"/>
        <end position="701"/>
    </location>
</feature>
<dbReference type="InterPro" id="IPR008979">
    <property type="entry name" value="Galactose-bd-like_sf"/>
</dbReference>
<evidence type="ECO:0000256" key="3">
    <source>
        <dbReference type="ARBA" id="ARBA00012590"/>
    </source>
</evidence>
<dbReference type="InterPro" id="IPR001000">
    <property type="entry name" value="GH10_dom"/>
</dbReference>
<dbReference type="InterPro" id="IPR017853">
    <property type="entry name" value="GH"/>
</dbReference>
<comment type="similarity">
    <text evidence="2">Belongs to the glycosyl hydrolase 10 (cellulase F) family.</text>
</comment>
<dbReference type="PANTHER" id="PTHR31490">
    <property type="entry name" value="GLYCOSYL HYDROLASE"/>
    <property type="match status" value="1"/>
</dbReference>
<dbReference type="Gene3D" id="3.20.20.80">
    <property type="entry name" value="Glycosidases"/>
    <property type="match status" value="2"/>
</dbReference>
<evidence type="ECO:0000313" key="12">
    <source>
        <dbReference type="EMBL" id="MFC3977786.1"/>
    </source>
</evidence>
<gene>
    <name evidence="12" type="ORF">ACFOUP_15465</name>
</gene>
<evidence type="ECO:0000256" key="8">
    <source>
        <dbReference type="ARBA" id="ARBA00023277"/>
    </source>
</evidence>
<evidence type="ECO:0000259" key="11">
    <source>
        <dbReference type="SMART" id="SM00633"/>
    </source>
</evidence>
<evidence type="ECO:0000256" key="7">
    <source>
        <dbReference type="ARBA" id="ARBA00022801"/>
    </source>
</evidence>
<keyword evidence="5" id="KW-0732">Signal</keyword>
<dbReference type="Proteomes" id="UP001595766">
    <property type="component" value="Unassembled WGS sequence"/>
</dbReference>
<evidence type="ECO:0000256" key="9">
    <source>
        <dbReference type="ARBA" id="ARBA00023295"/>
    </source>
</evidence>
<comment type="caution">
    <text evidence="12">The sequence shown here is derived from an EMBL/GenBank/DDBJ whole genome shotgun (WGS) entry which is preliminary data.</text>
</comment>
<accession>A0ABV8EPZ4</accession>
<comment type="catalytic activity">
    <reaction evidence="1">
        <text>Endohydrolysis of (1-&gt;4)-beta-D-xylosidic linkages in xylans.</text>
        <dbReference type="EC" id="3.2.1.8"/>
    </reaction>
</comment>
<dbReference type="Pfam" id="PF00331">
    <property type="entry name" value="Glyco_hydro_10"/>
    <property type="match status" value="2"/>
</dbReference>
<dbReference type="InterPro" id="IPR003305">
    <property type="entry name" value="CenC_carb-bd"/>
</dbReference>
<keyword evidence="4" id="KW-0858">Xylan degradation</keyword>
<dbReference type="Gene3D" id="2.60.120.260">
    <property type="entry name" value="Galactose-binding domain-like"/>
    <property type="match status" value="2"/>
</dbReference>
<evidence type="ECO:0000256" key="10">
    <source>
        <dbReference type="ARBA" id="ARBA00023326"/>
    </source>
</evidence>
<keyword evidence="7" id="KW-0378">Hydrolase</keyword>
<reference evidence="13" key="1">
    <citation type="journal article" date="2019" name="Int. J. Syst. Evol. Microbiol.">
        <title>The Global Catalogue of Microorganisms (GCM) 10K type strain sequencing project: providing services to taxonomists for standard genome sequencing and annotation.</title>
        <authorList>
            <consortium name="The Broad Institute Genomics Platform"/>
            <consortium name="The Broad Institute Genome Sequencing Center for Infectious Disease"/>
            <person name="Wu L."/>
            <person name="Ma J."/>
        </authorList>
    </citation>
    <scope>NUCLEOTIDE SEQUENCE [LARGE SCALE GENOMIC DNA]</scope>
    <source>
        <strain evidence="13">CECT 8551</strain>
    </source>
</reference>
<keyword evidence="9" id="KW-0326">Glycosidase</keyword>
<evidence type="ECO:0000313" key="13">
    <source>
        <dbReference type="Proteomes" id="UP001595766"/>
    </source>
</evidence>
<evidence type="ECO:0000256" key="6">
    <source>
        <dbReference type="ARBA" id="ARBA00022737"/>
    </source>
</evidence>
<dbReference type="SUPFAM" id="SSF51445">
    <property type="entry name" value="(Trans)glycosidases"/>
    <property type="match status" value="1"/>
</dbReference>
<dbReference type="RefSeq" id="WP_241294616.1">
    <property type="nucleotide sequence ID" value="NZ_JAKZGR010000007.1"/>
</dbReference>
<keyword evidence="6" id="KW-0677">Repeat</keyword>
<protein>
    <recommendedName>
        <fullName evidence="3">endo-1,4-beta-xylanase</fullName>
        <ecNumber evidence="3">3.2.1.8</ecNumber>
    </recommendedName>
</protein>
<keyword evidence="8" id="KW-0119">Carbohydrate metabolism</keyword>
<dbReference type="InterPro" id="IPR044846">
    <property type="entry name" value="GH10"/>
</dbReference>
<evidence type="ECO:0000256" key="4">
    <source>
        <dbReference type="ARBA" id="ARBA00022651"/>
    </source>
</evidence>
<dbReference type="PROSITE" id="PS51257">
    <property type="entry name" value="PROKAR_LIPOPROTEIN"/>
    <property type="match status" value="1"/>
</dbReference>
<evidence type="ECO:0000256" key="5">
    <source>
        <dbReference type="ARBA" id="ARBA00022729"/>
    </source>
</evidence>
<evidence type="ECO:0000256" key="2">
    <source>
        <dbReference type="ARBA" id="ARBA00007495"/>
    </source>
</evidence>
<dbReference type="EC" id="3.2.1.8" evidence="3"/>
<dbReference type="SMART" id="SM00633">
    <property type="entry name" value="Glyco_10"/>
    <property type="match status" value="1"/>
</dbReference>
<dbReference type="EMBL" id="JBHSAV010000059">
    <property type="protein sequence ID" value="MFC3977786.1"/>
    <property type="molecule type" value="Genomic_DNA"/>
</dbReference>
<keyword evidence="13" id="KW-1185">Reference proteome</keyword>
<name>A0ABV8EPZ4_9BACT</name>
<organism evidence="12 13">
    <name type="scientific">Belliella kenyensis</name>
    <dbReference type="NCBI Taxonomy" id="1472724"/>
    <lineage>
        <taxon>Bacteria</taxon>
        <taxon>Pseudomonadati</taxon>
        <taxon>Bacteroidota</taxon>
        <taxon>Cytophagia</taxon>
        <taxon>Cytophagales</taxon>
        <taxon>Cyclobacteriaceae</taxon>
        <taxon>Belliella</taxon>
    </lineage>
</organism>
<dbReference type="SUPFAM" id="SSF49785">
    <property type="entry name" value="Galactose-binding domain-like"/>
    <property type="match status" value="2"/>
</dbReference>